<evidence type="ECO:0000256" key="1">
    <source>
        <dbReference type="SAM" id="SignalP"/>
    </source>
</evidence>
<keyword evidence="3" id="KW-1185">Reference proteome</keyword>
<feature type="chain" id="PRO_5026196354" description="OmpH family outer membrane protein" evidence="1">
    <location>
        <begin position="24"/>
        <end position="75"/>
    </location>
</feature>
<protein>
    <recommendedName>
        <fullName evidence="4">OmpH family outer membrane protein</fullName>
    </recommendedName>
</protein>
<gene>
    <name evidence="2" type="ORF">HBH39_05535</name>
</gene>
<accession>A0A6G9QJJ1</accession>
<dbReference type="RefSeq" id="WP_167676354.1">
    <property type="nucleotide sequence ID" value="NZ_CP050313.1"/>
</dbReference>
<reference evidence="2 3" key="1">
    <citation type="submission" date="2020-03" db="EMBL/GenBank/DDBJ databases">
        <title>Complete genome sequence of Shewanella sp.</title>
        <authorList>
            <person name="Kim Y.-S."/>
            <person name="Kim S.-J."/>
            <person name="Jung H.-K."/>
            <person name="Kim K.-H."/>
        </authorList>
    </citation>
    <scope>NUCLEOTIDE SEQUENCE [LARGE SCALE GENOMIC DNA]</scope>
    <source>
        <strain evidence="2 3">PN3F2</strain>
    </source>
</reference>
<evidence type="ECO:0000313" key="3">
    <source>
        <dbReference type="Proteomes" id="UP000502608"/>
    </source>
</evidence>
<sequence length="75" mass="8125">MFNLKSVVAIAFVSLLGLSTAQANEIDMSDLYATINAELTDSMNKMQQDVAKDANDVLVSNTDEEVKSVQTQLAD</sequence>
<dbReference type="Proteomes" id="UP000502608">
    <property type="component" value="Chromosome"/>
</dbReference>
<dbReference type="KEGG" id="saes:HBH39_05535"/>
<evidence type="ECO:0000313" key="2">
    <source>
        <dbReference type="EMBL" id="QIR14031.1"/>
    </source>
</evidence>
<dbReference type="AlphaFoldDB" id="A0A6G9QJJ1"/>
<organism evidence="2 3">
    <name type="scientific">Shewanella aestuarii</name>
    <dbReference type="NCBI Taxonomy" id="1028752"/>
    <lineage>
        <taxon>Bacteria</taxon>
        <taxon>Pseudomonadati</taxon>
        <taxon>Pseudomonadota</taxon>
        <taxon>Gammaproteobacteria</taxon>
        <taxon>Alteromonadales</taxon>
        <taxon>Shewanellaceae</taxon>
        <taxon>Shewanella</taxon>
    </lineage>
</organism>
<name>A0A6G9QJJ1_9GAMM</name>
<feature type="signal peptide" evidence="1">
    <location>
        <begin position="1"/>
        <end position="23"/>
    </location>
</feature>
<keyword evidence="1" id="KW-0732">Signal</keyword>
<proteinExistence type="predicted"/>
<evidence type="ECO:0008006" key="4">
    <source>
        <dbReference type="Google" id="ProtNLM"/>
    </source>
</evidence>
<dbReference type="EMBL" id="CP050313">
    <property type="protein sequence ID" value="QIR14031.1"/>
    <property type="molecule type" value="Genomic_DNA"/>
</dbReference>